<accession>A0ABT7CBV3</accession>
<organism evidence="3 4">
    <name type="scientific">Gulosibacter molinativorax</name>
    <dbReference type="NCBI Taxonomy" id="256821"/>
    <lineage>
        <taxon>Bacteria</taxon>
        <taxon>Bacillati</taxon>
        <taxon>Actinomycetota</taxon>
        <taxon>Actinomycetes</taxon>
        <taxon>Micrococcales</taxon>
        <taxon>Microbacteriaceae</taxon>
        <taxon>Gulosibacter</taxon>
    </lineage>
</organism>
<proteinExistence type="predicted"/>
<dbReference type="SUPFAM" id="SSF51679">
    <property type="entry name" value="Bacterial luciferase-like"/>
    <property type="match status" value="1"/>
</dbReference>
<reference evidence="3" key="1">
    <citation type="submission" date="2018-03" db="EMBL/GenBank/DDBJ databases">
        <authorList>
            <person name="Nunes O.C."/>
            <person name="Lopes A.R."/>
            <person name="Froufe H."/>
            <person name="Munoz-Merida A."/>
            <person name="Barroso C."/>
            <person name="Egas C."/>
        </authorList>
    </citation>
    <scope>NUCLEOTIDE SEQUENCE</scope>
    <source>
        <strain evidence="3">ON4</strain>
    </source>
</reference>
<evidence type="ECO:0000313" key="3">
    <source>
        <dbReference type="EMBL" id="MDJ1372682.1"/>
    </source>
</evidence>
<name>A0ABT7CBV3_9MICO</name>
<keyword evidence="4" id="KW-1185">Reference proteome</keyword>
<evidence type="ECO:0000259" key="2">
    <source>
        <dbReference type="Pfam" id="PF00296"/>
    </source>
</evidence>
<comment type="caution">
    <text evidence="3">The sequence shown here is derived from an EMBL/GenBank/DDBJ whole genome shotgun (WGS) entry which is preliminary data.</text>
</comment>
<dbReference type="NCBIfam" id="TIGR03558">
    <property type="entry name" value="oxido_grp_1"/>
    <property type="match status" value="1"/>
</dbReference>
<dbReference type="Proteomes" id="UP001170379">
    <property type="component" value="Unassembled WGS sequence"/>
</dbReference>
<dbReference type="EMBL" id="PXVD01000037">
    <property type="protein sequence ID" value="MDJ1372682.1"/>
    <property type="molecule type" value="Genomic_DNA"/>
</dbReference>
<evidence type="ECO:0000313" key="4">
    <source>
        <dbReference type="Proteomes" id="UP001170379"/>
    </source>
</evidence>
<dbReference type="InterPro" id="IPR019949">
    <property type="entry name" value="CmoO-like"/>
</dbReference>
<dbReference type="PANTHER" id="PTHR30137:SF6">
    <property type="entry name" value="LUCIFERASE-LIKE MONOOXYGENASE"/>
    <property type="match status" value="1"/>
</dbReference>
<dbReference type="InterPro" id="IPR011251">
    <property type="entry name" value="Luciferase-like_dom"/>
</dbReference>
<protein>
    <submittedName>
        <fullName evidence="3">MsnO8 family LLM class oxidoreductase</fullName>
    </submittedName>
</protein>
<dbReference type="InterPro" id="IPR036661">
    <property type="entry name" value="Luciferase-like_sf"/>
</dbReference>
<sequence>MSPSAEVVRVSVLDRANARAGADESEVMWDVIARAQRLESLGYSRIWVAEHHGVPGIVGSEPALLMGAICASTSDIRVGSAGFMLPAHSPLSVAERISTLEALYPGRIDVGLGRSVGFTQSVREALRQRKDAGSSFPEDLAEVQGYLAGRAEITMQPPNNAATPLYVLAHGASLDFAAAAGLGVVVGGPSLLHSQPGDKHAGLERYRRTFAPSRWFAEPSVVVSVPIAIADSTERARELLLPEAWTLAVSRTTGSFDPLQPAANLDESLLGDRERERVEANFASAIYGTPDKVRERILTLLGYTGSTEVLASGGMHDLEGQQRSDELLAGLFG</sequence>
<dbReference type="Gene3D" id="3.20.20.30">
    <property type="entry name" value="Luciferase-like domain"/>
    <property type="match status" value="1"/>
</dbReference>
<reference evidence="3" key="2">
    <citation type="journal article" date="2022" name="Sci. Rep.">
        <title>In silico prediction of the enzymes involved in the degradation of the herbicide molinate by Gulosibacter molinativorax ON4T.</title>
        <authorList>
            <person name="Lopes A.R."/>
            <person name="Bunin E."/>
            <person name="Viana A.T."/>
            <person name="Froufe H."/>
            <person name="Munoz-Merida A."/>
            <person name="Pinho D."/>
            <person name="Figueiredo J."/>
            <person name="Barroso C."/>
            <person name="Vaz-Moreira I."/>
            <person name="Bellanger X."/>
            <person name="Egas C."/>
            <person name="Nunes O.C."/>
        </authorList>
    </citation>
    <scope>NUCLEOTIDE SEQUENCE</scope>
    <source>
        <strain evidence="3">ON4</strain>
    </source>
</reference>
<comment type="similarity">
    <text evidence="1">To bacterial alkanal monooxygenase alpha and beta chains.</text>
</comment>
<dbReference type="InterPro" id="IPR050766">
    <property type="entry name" value="Bact_Lucif_Oxidored"/>
</dbReference>
<dbReference type="Pfam" id="PF00296">
    <property type="entry name" value="Bac_luciferase"/>
    <property type="match status" value="1"/>
</dbReference>
<evidence type="ECO:0000256" key="1">
    <source>
        <dbReference type="ARBA" id="ARBA00007789"/>
    </source>
</evidence>
<dbReference type="PANTHER" id="PTHR30137">
    <property type="entry name" value="LUCIFERASE-LIKE MONOOXYGENASE"/>
    <property type="match status" value="1"/>
</dbReference>
<gene>
    <name evidence="3" type="ORF">C7K25_15190</name>
</gene>
<feature type="domain" description="Luciferase-like" evidence="2">
    <location>
        <begin position="17"/>
        <end position="299"/>
    </location>
</feature>